<dbReference type="EMBL" id="JBITMB010000002">
    <property type="protein sequence ID" value="MFI7439725.1"/>
    <property type="molecule type" value="Genomic_DNA"/>
</dbReference>
<reference evidence="7 8" key="1">
    <citation type="submission" date="2024-10" db="EMBL/GenBank/DDBJ databases">
        <title>The Natural Products Discovery Center: Release of the First 8490 Sequenced Strains for Exploring Actinobacteria Biosynthetic Diversity.</title>
        <authorList>
            <person name="Kalkreuter E."/>
            <person name="Kautsar S.A."/>
            <person name="Yang D."/>
            <person name="Bader C.D."/>
            <person name="Teijaro C.N."/>
            <person name="Fluegel L."/>
            <person name="Davis C.M."/>
            <person name="Simpson J.R."/>
            <person name="Lauterbach L."/>
            <person name="Steele A.D."/>
            <person name="Gui C."/>
            <person name="Meng S."/>
            <person name="Li G."/>
            <person name="Viehrig K."/>
            <person name="Ye F."/>
            <person name="Su P."/>
            <person name="Kiefer A.F."/>
            <person name="Nichols A."/>
            <person name="Cepeda A.J."/>
            <person name="Yan W."/>
            <person name="Fan B."/>
            <person name="Jiang Y."/>
            <person name="Adhikari A."/>
            <person name="Zheng C.-J."/>
            <person name="Schuster L."/>
            <person name="Cowan T.M."/>
            <person name="Smanski M.J."/>
            <person name="Chevrette M.G."/>
            <person name="De Carvalho L.P.S."/>
            <person name="Shen B."/>
        </authorList>
    </citation>
    <scope>NUCLEOTIDE SEQUENCE [LARGE SCALE GENOMIC DNA]</scope>
    <source>
        <strain evidence="7 8">NPDC049503</strain>
    </source>
</reference>
<organism evidence="7 8">
    <name type="scientific">Nonomuraea indica</name>
    <dbReference type="NCBI Taxonomy" id="1581193"/>
    <lineage>
        <taxon>Bacteria</taxon>
        <taxon>Bacillati</taxon>
        <taxon>Actinomycetota</taxon>
        <taxon>Actinomycetes</taxon>
        <taxon>Streptosporangiales</taxon>
        <taxon>Streptosporangiaceae</taxon>
        <taxon>Nonomuraea</taxon>
    </lineage>
</organism>
<evidence type="ECO:0000256" key="3">
    <source>
        <dbReference type="ARBA" id="ARBA00022801"/>
    </source>
</evidence>
<dbReference type="PANTHER" id="PTHR30417">
    <property type="entry name" value="N-ACETYLMURAMOYL-L-ALANINE AMIDASE AMID"/>
    <property type="match status" value="1"/>
</dbReference>
<name>A0ABW7ZYV0_9ACTN</name>
<dbReference type="InterPro" id="IPR002502">
    <property type="entry name" value="Amidase_domain"/>
</dbReference>
<comment type="caution">
    <text evidence="7">The sequence shown here is derived from an EMBL/GenBank/DDBJ whole genome shotgun (WGS) entry which is preliminary data.</text>
</comment>
<comment type="catalytic activity">
    <reaction evidence="1">
        <text>Hydrolyzes the link between N-acetylmuramoyl residues and L-amino acid residues in certain cell-wall glycopeptides.</text>
        <dbReference type="EC" id="3.5.1.28"/>
    </reaction>
</comment>
<protein>
    <recommendedName>
        <fullName evidence="2">N-acetylmuramoyl-L-alanine amidase</fullName>
        <ecNumber evidence="2">3.5.1.28</ecNumber>
    </recommendedName>
</protein>
<keyword evidence="8" id="KW-1185">Reference proteome</keyword>
<sequence>MLQWVVAGLTAGALVGPVQDHGRQGDFAEAAREYGVPVSVLLGVSYLQSRWDSHAGRPSTDGGYGPMHLVDLETAARPQGRGGHAGHGGQSGHHGHGSGDARGDGARPAPERSATAPDRDAGGRDGRAPAGGSADVSARGPAGGSAGGPAPWESEVTGPSLRRAARLTGLPAEHLRTDPAANIRGGAALLAAYQPHPTDDPAGWYQAVVRYSGARDPFTARSFADEVFTVIREGAARRTDDGFAVRLAAAPGLRPPAAPPLRRAQTAECPATLACEWMPAAYRRTGGGDYGNHDRIAGERRVDYIVIHDTEGSYDGIKSMVADPDYVSWHYTVRSRDGHVAQHVRTNDVAWHAGNWDVNTRSIGVEHEGYLAKGGAWYTEAMYRASARLVRHLADLHDIPLDRAHILGHDNVPGTTPETLPGMHDDPGPYWDWAHYFDLMGSPLHADGRSQEDLDAARRYAAPPASRTQARHNPAEHTAAKRTAAEHTKDERTAAKRTTAEHTQAERTAAGRNPASHAPAPRGAGETRAGEAGRRTAAAKKSRADGDTTASVVILPDYGTNQPAFTGCVKARPTRACEPHGASTVWLRTEPREDAPLVDDVGKRVGKPSTSSVYDHSARVSTGQRFAVAGTRGDWTAIWYLGRKAWFHNPPQNPTAVPAGGPLVMPLKDEVEVYGRAFPGRPAYRGTGVDFQERVPLPYVIRPGQAYALGHTVRSSYLSAGSYDPGRHVTVTGRQRYHQIQLGHRVMYVKARDVRVVR</sequence>
<keyword evidence="3 7" id="KW-0378">Hydrolase</keyword>
<dbReference type="Proteomes" id="UP001612928">
    <property type="component" value="Unassembled WGS sequence"/>
</dbReference>
<dbReference type="RefSeq" id="WP_397019388.1">
    <property type="nucleotide sequence ID" value="NZ_JBITMB010000002.1"/>
</dbReference>
<dbReference type="Gene3D" id="1.10.530.10">
    <property type="match status" value="1"/>
</dbReference>
<dbReference type="InterPro" id="IPR036505">
    <property type="entry name" value="Amidase/PGRP_sf"/>
</dbReference>
<accession>A0ABW7ZYV0</accession>
<feature type="compositionally biased region" description="Basic and acidic residues" evidence="5">
    <location>
        <begin position="117"/>
        <end position="127"/>
    </location>
</feature>
<feature type="compositionally biased region" description="Low complexity" evidence="5">
    <location>
        <begin position="518"/>
        <end position="527"/>
    </location>
</feature>
<dbReference type="SUPFAM" id="SSF55846">
    <property type="entry name" value="N-acetylmuramoyl-L-alanine amidase-like"/>
    <property type="match status" value="1"/>
</dbReference>
<dbReference type="CDD" id="cd06583">
    <property type="entry name" value="PGRP"/>
    <property type="match status" value="1"/>
</dbReference>
<evidence type="ECO:0000256" key="2">
    <source>
        <dbReference type="ARBA" id="ARBA00011901"/>
    </source>
</evidence>
<feature type="compositionally biased region" description="Gly residues" evidence="5">
    <location>
        <begin position="80"/>
        <end position="92"/>
    </location>
</feature>
<feature type="region of interest" description="Disordered" evidence="5">
    <location>
        <begin position="460"/>
        <end position="547"/>
    </location>
</feature>
<gene>
    <name evidence="7" type="ORF">ACIBP5_07175</name>
</gene>
<evidence type="ECO:0000256" key="4">
    <source>
        <dbReference type="ARBA" id="ARBA00023316"/>
    </source>
</evidence>
<dbReference type="Gene3D" id="3.40.80.10">
    <property type="entry name" value="Peptidoglycan recognition protein-like"/>
    <property type="match status" value="1"/>
</dbReference>
<feature type="region of interest" description="Disordered" evidence="5">
    <location>
        <begin position="77"/>
        <end position="156"/>
    </location>
</feature>
<evidence type="ECO:0000313" key="7">
    <source>
        <dbReference type="EMBL" id="MFI7439725.1"/>
    </source>
</evidence>
<evidence type="ECO:0000313" key="8">
    <source>
        <dbReference type="Proteomes" id="UP001612928"/>
    </source>
</evidence>
<proteinExistence type="predicted"/>
<evidence type="ECO:0000256" key="5">
    <source>
        <dbReference type="SAM" id="MobiDB-lite"/>
    </source>
</evidence>
<dbReference type="GO" id="GO:0008745">
    <property type="term" value="F:N-acetylmuramoyl-L-alanine amidase activity"/>
    <property type="evidence" value="ECO:0007669"/>
    <property type="project" value="UniProtKB-EC"/>
</dbReference>
<evidence type="ECO:0000259" key="6">
    <source>
        <dbReference type="SMART" id="SM00644"/>
    </source>
</evidence>
<feature type="compositionally biased region" description="Basic and acidic residues" evidence="5">
    <location>
        <begin position="473"/>
        <end position="505"/>
    </location>
</feature>
<dbReference type="SMART" id="SM00644">
    <property type="entry name" value="Ami_2"/>
    <property type="match status" value="1"/>
</dbReference>
<dbReference type="EC" id="3.5.1.28" evidence="2"/>
<dbReference type="Pfam" id="PF01510">
    <property type="entry name" value="Amidase_2"/>
    <property type="match status" value="1"/>
</dbReference>
<keyword evidence="4" id="KW-0961">Cell wall biogenesis/degradation</keyword>
<dbReference type="PANTHER" id="PTHR30417:SF1">
    <property type="entry name" value="N-ACETYLMURAMOYL-L-ALANINE AMIDASE AMID"/>
    <property type="match status" value="1"/>
</dbReference>
<evidence type="ECO:0000256" key="1">
    <source>
        <dbReference type="ARBA" id="ARBA00001561"/>
    </source>
</evidence>
<feature type="domain" description="N-acetylmuramoyl-L-alanine amidase" evidence="6">
    <location>
        <begin position="290"/>
        <end position="428"/>
    </location>
</feature>
<dbReference type="InterPro" id="IPR051206">
    <property type="entry name" value="NAMLAA_amidase_2"/>
</dbReference>